<proteinExistence type="predicted"/>
<evidence type="ECO:0000256" key="1">
    <source>
        <dbReference type="ARBA" id="ARBA00022801"/>
    </source>
</evidence>
<organism evidence="3">
    <name type="scientific">uncultured Nocardioides sp</name>
    <dbReference type="NCBI Taxonomy" id="198441"/>
    <lineage>
        <taxon>Bacteria</taxon>
        <taxon>Bacillati</taxon>
        <taxon>Actinomycetota</taxon>
        <taxon>Actinomycetes</taxon>
        <taxon>Propionibacteriales</taxon>
        <taxon>Nocardioidaceae</taxon>
        <taxon>Nocardioides</taxon>
        <taxon>environmental samples</taxon>
    </lineage>
</organism>
<dbReference type="PRINTS" id="PR00412">
    <property type="entry name" value="EPOXHYDRLASE"/>
</dbReference>
<sequence>MALSLTRRVVTDDDVELAVFVGGNPQGPTVVMVHGWPDTHLMWLPVAERLASRCRVVLYDTRGQGESVPPGESHGPVSFALPELARDFFAVIDDVSPDQPVHVLAHDWGSIQVWEAVCEPGAEQRVASFVTMSGPNLDHLAMWVRRTLRRPTLRGITQVATQAMSSSYVPFFVSPLAGPVLRRVATRARWRQLLTATEGSEPAPDTHAATLVQDMVNGLGYYRANALTVGGRPRQRRTVVPVLQLVLTKDRAVRPDSLSESERWVQRLEQVELPYGHWAALTHPEAVAEQTEWFIGSVVPLGVDGPGDHHE</sequence>
<dbReference type="Gene3D" id="3.40.50.1820">
    <property type="entry name" value="alpha/beta hydrolase"/>
    <property type="match status" value="1"/>
</dbReference>
<gene>
    <name evidence="3" type="ORF">AVDCRST_MAG60-280</name>
</gene>
<evidence type="ECO:0000313" key="3">
    <source>
        <dbReference type="EMBL" id="CAA9373502.1"/>
    </source>
</evidence>
<protein>
    <submittedName>
        <fullName evidence="3">Oxidoreductase</fullName>
    </submittedName>
</protein>
<dbReference type="InterPro" id="IPR029058">
    <property type="entry name" value="AB_hydrolase_fold"/>
</dbReference>
<dbReference type="SUPFAM" id="SSF53474">
    <property type="entry name" value="alpha/beta-Hydrolases"/>
    <property type="match status" value="1"/>
</dbReference>
<dbReference type="InterPro" id="IPR000073">
    <property type="entry name" value="AB_hydrolase_1"/>
</dbReference>
<keyword evidence="1" id="KW-0378">Hydrolase</keyword>
<reference evidence="3" key="1">
    <citation type="submission" date="2020-02" db="EMBL/GenBank/DDBJ databases">
        <authorList>
            <person name="Meier V. D."/>
        </authorList>
    </citation>
    <scope>NUCLEOTIDE SEQUENCE</scope>
    <source>
        <strain evidence="3">AVDCRST_MAG60</strain>
    </source>
</reference>
<name>A0A6J4MZZ3_9ACTN</name>
<dbReference type="PANTHER" id="PTHR43329">
    <property type="entry name" value="EPOXIDE HYDROLASE"/>
    <property type="match status" value="1"/>
</dbReference>
<dbReference type="Pfam" id="PF00561">
    <property type="entry name" value="Abhydrolase_1"/>
    <property type="match status" value="1"/>
</dbReference>
<dbReference type="GO" id="GO:0016787">
    <property type="term" value="F:hydrolase activity"/>
    <property type="evidence" value="ECO:0007669"/>
    <property type="project" value="UniProtKB-KW"/>
</dbReference>
<accession>A0A6J4MZZ3</accession>
<feature type="domain" description="AB hydrolase-1" evidence="2">
    <location>
        <begin position="28"/>
        <end position="284"/>
    </location>
</feature>
<dbReference type="AlphaFoldDB" id="A0A6J4MZZ3"/>
<dbReference type="InterPro" id="IPR000639">
    <property type="entry name" value="Epox_hydrolase-like"/>
</dbReference>
<dbReference type="EMBL" id="CADCUN010000027">
    <property type="protein sequence ID" value="CAA9373502.1"/>
    <property type="molecule type" value="Genomic_DNA"/>
</dbReference>
<evidence type="ECO:0000259" key="2">
    <source>
        <dbReference type="Pfam" id="PF00561"/>
    </source>
</evidence>